<reference evidence="7 8" key="1">
    <citation type="submission" date="2019-01" db="EMBL/GenBank/DDBJ databases">
        <title>Sequencing of cultivated peanut Arachis hypogaea provides insights into genome evolution and oil improvement.</title>
        <authorList>
            <person name="Chen X."/>
        </authorList>
    </citation>
    <scope>NUCLEOTIDE SEQUENCE [LARGE SCALE GENOMIC DNA]</scope>
    <source>
        <strain evidence="8">cv. Fuhuasheng</strain>
        <tissue evidence="7">Leaves</tissue>
    </source>
</reference>
<evidence type="ECO:0000313" key="7">
    <source>
        <dbReference type="EMBL" id="RYR64299.1"/>
    </source>
</evidence>
<comment type="subcellular location">
    <subcellularLocation>
        <location evidence="1">Nucleus</location>
    </subcellularLocation>
</comment>
<dbReference type="PANTHER" id="PTHR36066">
    <property type="entry name" value="TRANSCRIPTION FACTOR BHLH145"/>
    <property type="match status" value="1"/>
</dbReference>
<feature type="region of interest" description="Disordered" evidence="5">
    <location>
        <begin position="212"/>
        <end position="267"/>
    </location>
</feature>
<evidence type="ECO:0000313" key="8">
    <source>
        <dbReference type="Proteomes" id="UP000289738"/>
    </source>
</evidence>
<evidence type="ECO:0000256" key="5">
    <source>
        <dbReference type="SAM" id="MobiDB-lite"/>
    </source>
</evidence>
<dbReference type="STRING" id="3818.A0A445DM90"/>
<evidence type="ECO:0000256" key="1">
    <source>
        <dbReference type="ARBA" id="ARBA00004123"/>
    </source>
</evidence>
<dbReference type="Pfam" id="PF23173">
    <property type="entry name" value="bHLH_SAC51"/>
    <property type="match status" value="1"/>
</dbReference>
<organism evidence="7 8">
    <name type="scientific">Arachis hypogaea</name>
    <name type="common">Peanut</name>
    <dbReference type="NCBI Taxonomy" id="3818"/>
    <lineage>
        <taxon>Eukaryota</taxon>
        <taxon>Viridiplantae</taxon>
        <taxon>Streptophyta</taxon>
        <taxon>Embryophyta</taxon>
        <taxon>Tracheophyta</taxon>
        <taxon>Spermatophyta</taxon>
        <taxon>Magnoliopsida</taxon>
        <taxon>eudicotyledons</taxon>
        <taxon>Gunneridae</taxon>
        <taxon>Pentapetalae</taxon>
        <taxon>rosids</taxon>
        <taxon>fabids</taxon>
        <taxon>Fabales</taxon>
        <taxon>Fabaceae</taxon>
        <taxon>Papilionoideae</taxon>
        <taxon>50 kb inversion clade</taxon>
        <taxon>dalbergioids sensu lato</taxon>
        <taxon>Dalbergieae</taxon>
        <taxon>Pterocarpus clade</taxon>
        <taxon>Arachis</taxon>
    </lineage>
</organism>
<dbReference type="Gene3D" id="4.10.280.10">
    <property type="entry name" value="Helix-loop-helix DNA-binding domain"/>
    <property type="match status" value="1"/>
</dbReference>
<keyword evidence="3" id="KW-0804">Transcription</keyword>
<dbReference type="SUPFAM" id="SSF47459">
    <property type="entry name" value="HLH, helix-loop-helix DNA-binding domain"/>
    <property type="match status" value="1"/>
</dbReference>
<feature type="domain" description="BHLH" evidence="6">
    <location>
        <begin position="253"/>
        <end position="303"/>
    </location>
</feature>
<name>A0A445DM90_ARAHY</name>
<feature type="compositionally biased region" description="Polar residues" evidence="5">
    <location>
        <begin position="231"/>
        <end position="241"/>
    </location>
</feature>
<evidence type="ECO:0000256" key="2">
    <source>
        <dbReference type="ARBA" id="ARBA00023015"/>
    </source>
</evidence>
<dbReference type="AlphaFoldDB" id="A0A445DM90"/>
<dbReference type="InterPro" id="IPR036638">
    <property type="entry name" value="HLH_DNA-bd_sf"/>
</dbReference>
<dbReference type="InterPro" id="IPR011598">
    <property type="entry name" value="bHLH_dom"/>
</dbReference>
<gene>
    <name evidence="7" type="ORF">Ahy_A03g010436</name>
</gene>
<feature type="compositionally biased region" description="Acidic residues" evidence="5">
    <location>
        <begin position="212"/>
        <end position="221"/>
    </location>
</feature>
<sequence>MNFAPSIKRNRAVREVGQITMCVGVIAYNQLMLVFQAEYFRQLLKPVTNFHPALVQNNCQLQRSNQYRSLPHSLLSESEKTHEYFIPGKMPLPVAGESVDNYMNAPLASTLDVALPPGMRQVMPFGRVKLQPSEVCPRNFIIFDQTNQQSRMMFHPAVTYKFNTPGFDFQATCPQDFEKGKVNQPERDLSSPFEEDSNDIAALLSLEMDDELEDSMDEEEVSTARTHDNYESTSDTCSSYCSKPSKKRLSSSLEKSAGTRGDHKKQQEMKRMVNMLRRIVPGGGNQMDAVAVLDEAVKYLKSLKVEVEQFGVGP</sequence>
<accession>A0A445DM90</accession>
<comment type="caution">
    <text evidence="7">The sequence shown here is derived from an EMBL/GenBank/DDBJ whole genome shotgun (WGS) entry which is preliminary data.</text>
</comment>
<dbReference type="PROSITE" id="PS50888">
    <property type="entry name" value="BHLH"/>
    <property type="match status" value="1"/>
</dbReference>
<dbReference type="GO" id="GO:0046983">
    <property type="term" value="F:protein dimerization activity"/>
    <property type="evidence" value="ECO:0007669"/>
    <property type="project" value="InterPro"/>
</dbReference>
<dbReference type="GO" id="GO:0005634">
    <property type="term" value="C:nucleus"/>
    <property type="evidence" value="ECO:0007669"/>
    <property type="project" value="UniProtKB-SubCell"/>
</dbReference>
<proteinExistence type="predicted"/>
<protein>
    <recommendedName>
        <fullName evidence="6">BHLH domain-containing protein</fullName>
    </recommendedName>
</protein>
<keyword evidence="4" id="KW-0539">Nucleus</keyword>
<evidence type="ECO:0000256" key="3">
    <source>
        <dbReference type="ARBA" id="ARBA00023163"/>
    </source>
</evidence>
<evidence type="ECO:0000256" key="4">
    <source>
        <dbReference type="ARBA" id="ARBA00023242"/>
    </source>
</evidence>
<dbReference type="InterPro" id="IPR037546">
    <property type="entry name" value="SAC51-like"/>
</dbReference>
<keyword evidence="8" id="KW-1185">Reference proteome</keyword>
<dbReference type="Proteomes" id="UP000289738">
    <property type="component" value="Chromosome A03"/>
</dbReference>
<keyword evidence="2" id="KW-0805">Transcription regulation</keyword>
<evidence type="ECO:0000259" key="6">
    <source>
        <dbReference type="PROSITE" id="PS50888"/>
    </source>
</evidence>
<dbReference type="PANTHER" id="PTHR36066:SF11">
    <property type="entry name" value="TRANSCRIPTION FACTOR BHLH144"/>
    <property type="match status" value="1"/>
</dbReference>
<dbReference type="EMBL" id="SDMP01000003">
    <property type="protein sequence ID" value="RYR64299.1"/>
    <property type="molecule type" value="Genomic_DNA"/>
</dbReference>